<feature type="transmembrane region" description="Helical" evidence="1">
    <location>
        <begin position="313"/>
        <end position="331"/>
    </location>
</feature>
<keyword evidence="1" id="KW-1133">Transmembrane helix</keyword>
<feature type="transmembrane region" description="Helical" evidence="1">
    <location>
        <begin position="42"/>
        <end position="60"/>
    </location>
</feature>
<feature type="transmembrane region" description="Helical" evidence="1">
    <location>
        <begin position="65"/>
        <end position="82"/>
    </location>
</feature>
<comment type="caution">
    <text evidence="2">The sequence shown here is derived from an EMBL/GenBank/DDBJ whole genome shotgun (WGS) entry which is preliminary data.</text>
</comment>
<dbReference type="OrthoDB" id="7832851at2"/>
<proteinExistence type="predicted"/>
<sequence>MDPTEASQQPAQPENNQIVAFCLLVVCGGVLAKLYLDLHLAGSVASMALVAFAVLGRPFFRFREFFLLSLAVALTLTAIATRPDVVPLVAGALDRAAFLAAFMILLALLRDGAVTSPSVLAVGRYLTRQPPGRRYAALQTGGHFLGVILNFGCLSLLGPLIQRGVRASNEETGGANPDRVKPDNKMPDNAMNARVAAIREQRQITALSRGFSWIVAWSPTTISQAFVPLVLVGVQPLRMAAMGAGITLIFFLAGWLEDRVRGRRIRAELSELGQLPVPNPLPFPKTGFLRFGLVCAVLAAFSTAVVIWSGSAIVPALMLTAPLVTVVWIWLQNRTLEGGWQATLKRGQEIVTRSIPNSSPEALTLSVAGYSGIMAAGLTDAEALAAWIGLDAIPPLAIYLATTAIVPLASNFAIPAMLVVTFLGSLFSALPQLNLDPTLLGFSLIIGWGLNLVGSPFSATSLVLARVTGIPGTTLSWRWNGLYSLISFGISAIFLAVLTSL</sequence>
<name>A0A545SSX4_9PROT</name>
<keyword evidence="3" id="KW-1185">Reference proteome</keyword>
<accession>A0A545SSX4</accession>
<reference evidence="2 3" key="1">
    <citation type="submission" date="2019-06" db="EMBL/GenBank/DDBJ databases">
        <title>Whole genome sequence for Rhodospirillaceae sp. R148.</title>
        <authorList>
            <person name="Wang G."/>
        </authorList>
    </citation>
    <scope>NUCLEOTIDE SEQUENCE [LARGE SCALE GENOMIC DNA]</scope>
    <source>
        <strain evidence="2 3">R148</strain>
    </source>
</reference>
<keyword evidence="1" id="KW-0812">Transmembrane</keyword>
<evidence type="ECO:0000313" key="2">
    <source>
        <dbReference type="EMBL" id="TQV68064.1"/>
    </source>
</evidence>
<evidence type="ECO:0000313" key="3">
    <source>
        <dbReference type="Proteomes" id="UP000315252"/>
    </source>
</evidence>
<evidence type="ECO:0000256" key="1">
    <source>
        <dbReference type="SAM" id="Phobius"/>
    </source>
</evidence>
<dbReference type="AlphaFoldDB" id="A0A545SSX4"/>
<dbReference type="Proteomes" id="UP000315252">
    <property type="component" value="Unassembled WGS sequence"/>
</dbReference>
<feature type="transmembrane region" description="Helical" evidence="1">
    <location>
        <begin position="88"/>
        <end position="109"/>
    </location>
</feature>
<feature type="transmembrane region" description="Helical" evidence="1">
    <location>
        <begin position="288"/>
        <end position="307"/>
    </location>
</feature>
<feature type="transmembrane region" description="Helical" evidence="1">
    <location>
        <begin position="412"/>
        <end position="430"/>
    </location>
</feature>
<feature type="transmembrane region" description="Helical" evidence="1">
    <location>
        <begin position="237"/>
        <end position="256"/>
    </location>
</feature>
<feature type="transmembrane region" description="Helical" evidence="1">
    <location>
        <begin position="211"/>
        <end position="231"/>
    </location>
</feature>
<organism evidence="2 3">
    <name type="scientific">Denitrobaculum tricleocarpae</name>
    <dbReference type="NCBI Taxonomy" id="2591009"/>
    <lineage>
        <taxon>Bacteria</taxon>
        <taxon>Pseudomonadati</taxon>
        <taxon>Pseudomonadota</taxon>
        <taxon>Alphaproteobacteria</taxon>
        <taxon>Rhodospirillales</taxon>
        <taxon>Rhodospirillaceae</taxon>
        <taxon>Denitrobaculum</taxon>
    </lineage>
</organism>
<dbReference type="RefSeq" id="WP_142900012.1">
    <property type="nucleotide sequence ID" value="NZ_ML660076.1"/>
</dbReference>
<evidence type="ECO:0008006" key="4">
    <source>
        <dbReference type="Google" id="ProtNLM"/>
    </source>
</evidence>
<feature type="transmembrane region" description="Helical" evidence="1">
    <location>
        <begin position="477"/>
        <end position="498"/>
    </location>
</feature>
<protein>
    <recommendedName>
        <fullName evidence="4">Permease</fullName>
    </recommendedName>
</protein>
<feature type="transmembrane region" description="Helical" evidence="1">
    <location>
        <begin position="442"/>
        <end position="465"/>
    </location>
</feature>
<keyword evidence="1" id="KW-0472">Membrane</keyword>
<dbReference type="EMBL" id="VHSH01000025">
    <property type="protein sequence ID" value="TQV68064.1"/>
    <property type="molecule type" value="Genomic_DNA"/>
</dbReference>
<gene>
    <name evidence="2" type="ORF">FKG95_29240</name>
</gene>